<dbReference type="AlphaFoldDB" id="A0A2S6IDY7"/>
<accession>A0A2S6IDY7</accession>
<feature type="region of interest" description="Disordered" evidence="1">
    <location>
        <begin position="99"/>
        <end position="137"/>
    </location>
</feature>
<comment type="caution">
    <text evidence="3">The sequence shown here is derived from an EMBL/GenBank/DDBJ whole genome shotgun (WGS) entry which is preliminary data.</text>
</comment>
<sequence>MDPRYADLEAPVRPRLGRDGLPDVPRSPTGRVPQWVLDEATGRAPQRSGWRSAPTYGGAGPRGRRRRRRRTAALGVGCLALLAGIVAVSGAGVLPDAPDGAVPARSGPGPRQGAPARPAEHAPASGAGWMPAHLQRDGTTPIAWDPCRPVHVVMRPDGAPPGAEALLTGALDEVAAATGLRFVYDGVTDEAPSAERAPLQPERYGNRWAPVLVVWSTPAEEPEMRGLGGRAAPRPVTAPDGAWVYVSGTVELNATVFGELLAAPGSEERARAIVLHEFGHVVGLGHVEDPGQLMHASGSEVVTFGPGDLAGLAELGRGECVPVL</sequence>
<dbReference type="SUPFAM" id="SSF55486">
    <property type="entry name" value="Metalloproteases ('zincins'), catalytic domain"/>
    <property type="match status" value="1"/>
</dbReference>
<evidence type="ECO:0000313" key="4">
    <source>
        <dbReference type="Proteomes" id="UP000239485"/>
    </source>
</evidence>
<proteinExistence type="predicted"/>
<dbReference type="Gene3D" id="3.40.390.10">
    <property type="entry name" value="Collagenase (Catalytic Domain)"/>
    <property type="match status" value="1"/>
</dbReference>
<name>A0A2S6IDY7_9ACTN</name>
<feature type="compositionally biased region" description="Low complexity" evidence="1">
    <location>
        <begin position="103"/>
        <end position="117"/>
    </location>
</feature>
<gene>
    <name evidence="3" type="ORF">CLV92_11435</name>
</gene>
<feature type="compositionally biased region" description="Basic and acidic residues" evidence="1">
    <location>
        <begin position="1"/>
        <end position="21"/>
    </location>
</feature>
<evidence type="ECO:0000256" key="1">
    <source>
        <dbReference type="SAM" id="MobiDB-lite"/>
    </source>
</evidence>
<reference evidence="3 4" key="1">
    <citation type="submission" date="2018-02" db="EMBL/GenBank/DDBJ databases">
        <title>Genomic Encyclopedia of Archaeal and Bacterial Type Strains, Phase II (KMG-II): from individual species to whole genera.</title>
        <authorList>
            <person name="Goeker M."/>
        </authorList>
    </citation>
    <scope>NUCLEOTIDE SEQUENCE [LARGE SCALE GENOMIC DNA]</scope>
    <source>
        <strain evidence="3 4">DSM 22857</strain>
    </source>
</reference>
<dbReference type="RefSeq" id="WP_211291216.1">
    <property type="nucleotide sequence ID" value="NZ_PTJD01000014.1"/>
</dbReference>
<dbReference type="InterPro" id="IPR024079">
    <property type="entry name" value="MetalloPept_cat_dom_sf"/>
</dbReference>
<keyword evidence="2" id="KW-1133">Transmembrane helix</keyword>
<organism evidence="3 4">
    <name type="scientific">Kineococcus xinjiangensis</name>
    <dbReference type="NCBI Taxonomy" id="512762"/>
    <lineage>
        <taxon>Bacteria</taxon>
        <taxon>Bacillati</taxon>
        <taxon>Actinomycetota</taxon>
        <taxon>Actinomycetes</taxon>
        <taxon>Kineosporiales</taxon>
        <taxon>Kineosporiaceae</taxon>
        <taxon>Kineococcus</taxon>
    </lineage>
</organism>
<feature type="transmembrane region" description="Helical" evidence="2">
    <location>
        <begin position="72"/>
        <end position="94"/>
    </location>
</feature>
<evidence type="ECO:0000313" key="3">
    <source>
        <dbReference type="EMBL" id="PPK92434.1"/>
    </source>
</evidence>
<dbReference type="Proteomes" id="UP000239485">
    <property type="component" value="Unassembled WGS sequence"/>
</dbReference>
<keyword evidence="2" id="KW-0472">Membrane</keyword>
<feature type="region of interest" description="Disordered" evidence="1">
    <location>
        <begin position="1"/>
        <end position="68"/>
    </location>
</feature>
<dbReference type="GO" id="GO:0008237">
    <property type="term" value="F:metallopeptidase activity"/>
    <property type="evidence" value="ECO:0007669"/>
    <property type="project" value="InterPro"/>
</dbReference>
<protein>
    <submittedName>
        <fullName evidence="3">Matrixin</fullName>
    </submittedName>
</protein>
<evidence type="ECO:0000256" key="2">
    <source>
        <dbReference type="SAM" id="Phobius"/>
    </source>
</evidence>
<keyword evidence="4" id="KW-1185">Reference proteome</keyword>
<keyword evidence="2" id="KW-0812">Transmembrane</keyword>
<dbReference type="EMBL" id="PTJD01000014">
    <property type="protein sequence ID" value="PPK92434.1"/>
    <property type="molecule type" value="Genomic_DNA"/>
</dbReference>